<dbReference type="EC" id="4.6.1.12" evidence="14"/>
<dbReference type="GO" id="GO:0046872">
    <property type="term" value="F:metal ion binding"/>
    <property type="evidence" value="ECO:0007669"/>
    <property type="project" value="UniProtKB-KW"/>
</dbReference>
<keyword evidence="12 14" id="KW-0456">Lyase</keyword>
<dbReference type="GO" id="GO:0019288">
    <property type="term" value="P:isopentenyl diphosphate biosynthetic process, methylerythritol 4-phosphate pathway"/>
    <property type="evidence" value="ECO:0007669"/>
    <property type="project" value="UniProtKB-UniRule"/>
</dbReference>
<evidence type="ECO:0000259" key="15">
    <source>
        <dbReference type="Pfam" id="PF02542"/>
    </source>
</evidence>
<feature type="binding site" evidence="14">
    <location>
        <begin position="272"/>
        <end position="273"/>
    </location>
    <ligand>
        <name>4-CDP-2-C-methyl-D-erythritol 2-phosphate</name>
        <dbReference type="ChEBI" id="CHEBI:57919"/>
    </ligand>
</feature>
<evidence type="ECO:0000256" key="2">
    <source>
        <dbReference type="ARBA" id="ARBA00001282"/>
    </source>
</evidence>
<comment type="caution">
    <text evidence="14">Lacks conserved residue(s) required for the propagation of feature annotation.</text>
</comment>
<dbReference type="InterPro" id="IPR001228">
    <property type="entry name" value="IspD"/>
</dbReference>
<dbReference type="NCBIfam" id="TIGR00453">
    <property type="entry name" value="ispD"/>
    <property type="match status" value="1"/>
</dbReference>
<comment type="similarity">
    <text evidence="14">In the N-terminal section; belongs to the IspD/TarI cytidylyltransferase family. IspD subfamily.</text>
</comment>
<comment type="catalytic activity">
    <reaction evidence="2 14">
        <text>2-C-methyl-D-erythritol 4-phosphate + CTP + H(+) = 4-CDP-2-C-methyl-D-erythritol + diphosphate</text>
        <dbReference type="Rhea" id="RHEA:13429"/>
        <dbReference type="ChEBI" id="CHEBI:15378"/>
        <dbReference type="ChEBI" id="CHEBI:33019"/>
        <dbReference type="ChEBI" id="CHEBI:37563"/>
        <dbReference type="ChEBI" id="CHEBI:57823"/>
        <dbReference type="ChEBI" id="CHEBI:58262"/>
        <dbReference type="EC" id="2.7.7.60"/>
    </reaction>
</comment>
<dbReference type="Proteomes" id="UP000241808">
    <property type="component" value="Unassembled WGS sequence"/>
</dbReference>
<feature type="binding site" evidence="14">
    <location>
        <position position="248"/>
    </location>
    <ligand>
        <name>a divalent metal cation</name>
        <dbReference type="ChEBI" id="CHEBI:60240"/>
    </ligand>
</feature>
<dbReference type="Pfam" id="PF02542">
    <property type="entry name" value="YgbB"/>
    <property type="match status" value="1"/>
</dbReference>
<feature type="site" description="Transition state stabilizer" evidence="14">
    <location>
        <position position="20"/>
    </location>
</feature>
<comment type="similarity">
    <text evidence="14">In the C-terminal section; belongs to the IspF family.</text>
</comment>
<evidence type="ECO:0000256" key="8">
    <source>
        <dbReference type="ARBA" id="ARBA00022679"/>
    </source>
</evidence>
<dbReference type="InterPro" id="IPR020555">
    <property type="entry name" value="MECDP_synthase_CS"/>
</dbReference>
<dbReference type="NCBIfam" id="TIGR00151">
    <property type="entry name" value="ispF"/>
    <property type="match status" value="1"/>
</dbReference>
<feature type="binding site" evidence="14">
    <location>
        <begin position="370"/>
        <end position="373"/>
    </location>
    <ligand>
        <name>4-CDP-2-C-methyl-D-erythritol 2-phosphate</name>
        <dbReference type="ChEBI" id="CHEBI:57919"/>
    </ligand>
</feature>
<evidence type="ECO:0000256" key="5">
    <source>
        <dbReference type="ARBA" id="ARBA00004787"/>
    </source>
</evidence>
<dbReference type="NCBIfam" id="NF006899">
    <property type="entry name" value="PRK09382.1"/>
    <property type="match status" value="1"/>
</dbReference>
<evidence type="ECO:0000256" key="10">
    <source>
        <dbReference type="ARBA" id="ARBA00022723"/>
    </source>
</evidence>
<keyword evidence="11 14" id="KW-0414">Isoprene biosynthesis</keyword>
<organism evidence="16 17">
    <name type="scientific">Phreatobacter oligotrophus</name>
    <dbReference type="NCBI Taxonomy" id="1122261"/>
    <lineage>
        <taxon>Bacteria</taxon>
        <taxon>Pseudomonadati</taxon>
        <taxon>Pseudomonadota</taxon>
        <taxon>Alphaproteobacteria</taxon>
        <taxon>Hyphomicrobiales</taxon>
        <taxon>Phreatobacteraceae</taxon>
        <taxon>Phreatobacter</taxon>
    </lineage>
</organism>
<dbReference type="PANTHER" id="PTHR43181">
    <property type="entry name" value="2-C-METHYL-D-ERYTHRITOL 2,4-CYCLODIPHOSPHATE SYNTHASE, CHLOROPLASTIC"/>
    <property type="match status" value="1"/>
</dbReference>
<dbReference type="EC" id="2.7.7.60" evidence="14"/>
<evidence type="ECO:0000256" key="4">
    <source>
        <dbReference type="ARBA" id="ARBA00004709"/>
    </source>
</evidence>
<accession>A0A2T4Z5A5</accession>
<comment type="pathway">
    <text evidence="5 14">Isoprenoid biosynthesis; isopentenyl diphosphate biosynthesis via DXP pathway; isopentenyl diphosphate from 1-deoxy-D-xylulose 5-phosphate: step 2/6.</text>
</comment>
<keyword evidence="17" id="KW-1185">Reference proteome</keyword>
<feature type="site" description="Transition state stabilizer" evidence="14">
    <location>
        <position position="27"/>
    </location>
</feature>
<keyword evidence="10 14" id="KW-0479">Metal-binding</keyword>
<sequence>MSRPSPSVAALIVAAGRGTRAGDGLPKQYRALAGRPVLARAADPLIASSLVGRVIVVIDPADRDHLEVALPQAPKVLPPVAGGATRQASVLAGLESLAADPPDIVLVHDAARPFASVDLVAAAVAQITDGAAGAVPGLPVVDTIKTVDQVGRVVATPDRASLRAVQTPQAFSYPALLAAHRAAAAQGIAGLTDDASVVEWAGHAVVVFPGEADNIKITHPQDFAEAERRLAGGAMLNDIRIGQGYDVHAFGDGDHVWLGGIRIAHDRGVLAHSDGDVVLHAATDAILGALADGDIGTHFPPSDPQWKGASSDRFLAHAAGLLAARGGRLAMLDVTVVCEAPKIGPHREAIRARMAEILGVGPDRIAIKATTSEKMGFTGRREGLAALALATIRLPGDGA</sequence>
<feature type="binding site" evidence="14">
    <location>
        <position position="377"/>
    </location>
    <ligand>
        <name>4-CDP-2-C-methyl-D-erythritol 2-phosphate</name>
        <dbReference type="ChEBI" id="CHEBI:57919"/>
    </ligand>
</feature>
<dbReference type="RefSeq" id="WP_108176783.1">
    <property type="nucleotide sequence ID" value="NZ_PZZL01000004.1"/>
</dbReference>
<keyword evidence="13 14" id="KW-0511">Multifunctional enzyme</keyword>
<dbReference type="GO" id="GO:0050518">
    <property type="term" value="F:2-C-methyl-D-erythritol 4-phosphate cytidylyltransferase activity"/>
    <property type="evidence" value="ECO:0007669"/>
    <property type="project" value="UniProtKB-UniRule"/>
</dbReference>
<comment type="similarity">
    <text evidence="7">Belongs to the IspD/TarI cytidylyltransferase family. IspD subfamily.</text>
</comment>
<dbReference type="SUPFAM" id="SSF69765">
    <property type="entry name" value="IpsF-like"/>
    <property type="match status" value="1"/>
</dbReference>
<feature type="region of interest" description="2-C-methyl-D-erythritol 4-phosphate cytidylyltransferase" evidence="14">
    <location>
        <begin position="1"/>
        <end position="239"/>
    </location>
</feature>
<dbReference type="FunFam" id="3.90.550.10:FF:000003">
    <property type="entry name" value="2-C-methyl-D-erythritol 4-phosphate cytidylyltransferase"/>
    <property type="match status" value="1"/>
</dbReference>
<dbReference type="InterPro" id="IPR003526">
    <property type="entry name" value="MECDP_synthase"/>
</dbReference>
<dbReference type="Gene3D" id="3.30.1330.50">
    <property type="entry name" value="2-C-methyl-D-erythritol 2,4-cyclodiphosphate synthase"/>
    <property type="match status" value="1"/>
</dbReference>
<dbReference type="GO" id="GO:0008685">
    <property type="term" value="F:2-C-methyl-D-erythritol 2,4-cyclodiphosphate synthase activity"/>
    <property type="evidence" value="ECO:0007669"/>
    <property type="project" value="UniProtKB-UniRule"/>
</dbReference>
<protein>
    <recommendedName>
        <fullName evidence="14">Bifunctional enzyme IspD/IspF</fullName>
    </recommendedName>
    <domain>
        <recommendedName>
            <fullName evidence="14">2-C-methyl-D-erythritol 4-phosphate cytidylyltransferase</fullName>
            <ecNumber evidence="14">2.7.7.60</ecNumber>
        </recommendedName>
        <alternativeName>
            <fullName evidence="14">4-diphosphocytidyl-2C-methyl-D-erythritol synthase</fullName>
        </alternativeName>
        <alternativeName>
            <fullName evidence="14">MEP cytidylyltransferase</fullName>
            <shortName evidence="14">MCT</shortName>
        </alternativeName>
    </domain>
    <domain>
        <recommendedName>
            <fullName evidence="14">2-C-methyl-D-erythritol 2,4-cyclodiphosphate synthase</fullName>
            <shortName evidence="14">MECDP-synthase</shortName>
            <shortName evidence="14">MECPP-synthase</shortName>
            <shortName evidence="14">MECPS</shortName>
            <ecNumber evidence="14">4.6.1.12</ecNumber>
        </recommendedName>
    </domain>
</protein>
<comment type="caution">
    <text evidence="16">The sequence shown here is derived from an EMBL/GenBank/DDBJ whole genome shotgun (WGS) entry which is preliminary data.</text>
</comment>
<feature type="domain" description="2-C-methyl-D-erythritol 2,4-cyclodiphosphate synthase" evidence="15">
    <location>
        <begin position="239"/>
        <end position="392"/>
    </location>
</feature>
<dbReference type="Gene3D" id="3.90.550.10">
    <property type="entry name" value="Spore Coat Polysaccharide Biosynthesis Protein SpsA, Chain A"/>
    <property type="match status" value="1"/>
</dbReference>
<dbReference type="GO" id="GO:0016114">
    <property type="term" value="P:terpenoid biosynthetic process"/>
    <property type="evidence" value="ECO:0007669"/>
    <property type="project" value="InterPro"/>
</dbReference>
<dbReference type="Pfam" id="PF01128">
    <property type="entry name" value="IspD"/>
    <property type="match status" value="1"/>
</dbReference>
<comment type="catalytic activity">
    <reaction evidence="1 14">
        <text>4-CDP-2-C-methyl-D-erythritol 2-phosphate = 2-C-methyl-D-erythritol 2,4-cyclic diphosphate + CMP</text>
        <dbReference type="Rhea" id="RHEA:23864"/>
        <dbReference type="ChEBI" id="CHEBI:57919"/>
        <dbReference type="ChEBI" id="CHEBI:58483"/>
        <dbReference type="ChEBI" id="CHEBI:60377"/>
        <dbReference type="EC" id="4.6.1.12"/>
    </reaction>
</comment>
<dbReference type="CDD" id="cd00554">
    <property type="entry name" value="MECDP_synthase"/>
    <property type="match status" value="1"/>
</dbReference>
<feature type="binding site" evidence="14">
    <location>
        <position position="380"/>
    </location>
    <ligand>
        <name>4-CDP-2-C-methyl-D-erythritol 2-phosphate</name>
        <dbReference type="ChEBI" id="CHEBI:57919"/>
    </ligand>
</feature>
<keyword evidence="9 14" id="KW-0548">Nucleotidyltransferase</keyword>
<comment type="cofactor">
    <cofactor evidence="3 14">
        <name>a divalent metal cation</name>
        <dbReference type="ChEBI" id="CHEBI:60240"/>
    </cofactor>
</comment>
<gene>
    <name evidence="14" type="primary">ispDF</name>
    <name evidence="16" type="ORF">C8P69_104108</name>
</gene>
<dbReference type="PANTHER" id="PTHR43181:SF1">
    <property type="entry name" value="2-C-METHYL-D-ERYTHRITOL 2,4-CYCLODIPHOSPHATE SYNTHASE, CHLOROPLASTIC"/>
    <property type="match status" value="1"/>
</dbReference>
<dbReference type="PROSITE" id="PS01295">
    <property type="entry name" value="ISPD"/>
    <property type="match status" value="1"/>
</dbReference>
<dbReference type="HAMAP" id="MF_00108">
    <property type="entry name" value="IspD"/>
    <property type="match status" value="1"/>
</dbReference>
<dbReference type="SUPFAM" id="SSF53448">
    <property type="entry name" value="Nucleotide-diphospho-sugar transferases"/>
    <property type="match status" value="1"/>
</dbReference>
<feature type="binding site" evidence="14">
    <location>
        <begin position="246"/>
        <end position="248"/>
    </location>
    <ligand>
        <name>4-CDP-2-C-methyl-D-erythritol 2-phosphate</name>
        <dbReference type="ChEBI" id="CHEBI:57919"/>
    </ligand>
</feature>
<dbReference type="InterPro" id="IPR026596">
    <property type="entry name" value="IspD/F"/>
</dbReference>
<comment type="similarity">
    <text evidence="6">Belongs to the IspF family.</text>
</comment>
<feature type="site" description="Transition state stabilizer" evidence="14">
    <location>
        <position position="272"/>
    </location>
</feature>
<evidence type="ECO:0000313" key="16">
    <source>
        <dbReference type="EMBL" id="PTM57060.1"/>
    </source>
</evidence>
<evidence type="ECO:0000256" key="9">
    <source>
        <dbReference type="ARBA" id="ARBA00022695"/>
    </source>
</evidence>
<dbReference type="InterPro" id="IPR018294">
    <property type="entry name" value="ISPD_synthase_CS"/>
</dbReference>
<dbReference type="InterPro" id="IPR034683">
    <property type="entry name" value="IspD/TarI"/>
</dbReference>
<dbReference type="UniPathway" id="UPA00056">
    <property type="reaction ID" value="UER00093"/>
</dbReference>
<dbReference type="CDD" id="cd02516">
    <property type="entry name" value="CDP-ME_synthetase"/>
    <property type="match status" value="1"/>
</dbReference>
<dbReference type="InterPro" id="IPR036571">
    <property type="entry name" value="MECDP_synthase_sf"/>
</dbReference>
<evidence type="ECO:0000313" key="17">
    <source>
        <dbReference type="Proteomes" id="UP000241808"/>
    </source>
</evidence>
<reference evidence="16 17" key="1">
    <citation type="submission" date="2018-04" db="EMBL/GenBank/DDBJ databases">
        <title>Genomic Encyclopedia of Archaeal and Bacterial Type Strains, Phase II (KMG-II): from individual species to whole genera.</title>
        <authorList>
            <person name="Goeker M."/>
        </authorList>
    </citation>
    <scope>NUCLEOTIDE SEQUENCE [LARGE SCALE GENOMIC DNA]</scope>
    <source>
        <strain evidence="16 17">DSM 25521</strain>
    </source>
</reference>
<feature type="site" description="Positions MEP for the nucleophilic attack" evidence="14">
    <location>
        <position position="216"/>
    </location>
</feature>
<evidence type="ECO:0000256" key="11">
    <source>
        <dbReference type="ARBA" id="ARBA00023229"/>
    </source>
</evidence>
<dbReference type="AlphaFoldDB" id="A0A2T4Z5A5"/>
<evidence type="ECO:0000256" key="6">
    <source>
        <dbReference type="ARBA" id="ARBA00008480"/>
    </source>
</evidence>
<proteinExistence type="inferred from homology"/>
<dbReference type="EMBL" id="PZZL01000004">
    <property type="protein sequence ID" value="PTM57060.1"/>
    <property type="molecule type" value="Genomic_DNA"/>
</dbReference>
<dbReference type="HAMAP" id="MF_00107">
    <property type="entry name" value="IspF"/>
    <property type="match status" value="1"/>
</dbReference>
<feature type="site" description="Positions MEP for the nucleophilic attack" evidence="14">
    <location>
        <position position="159"/>
    </location>
</feature>
<evidence type="ECO:0000256" key="1">
    <source>
        <dbReference type="ARBA" id="ARBA00000200"/>
    </source>
</evidence>
<dbReference type="HAMAP" id="MF_01520">
    <property type="entry name" value="IspDF"/>
    <property type="match status" value="1"/>
</dbReference>
<evidence type="ECO:0000256" key="14">
    <source>
        <dbReference type="HAMAP-Rule" id="MF_01520"/>
    </source>
</evidence>
<evidence type="ECO:0000256" key="13">
    <source>
        <dbReference type="ARBA" id="ARBA00023268"/>
    </source>
</evidence>
<feature type="region of interest" description="2-C-methyl-D-erythritol 2,4-cyclodiphosphate synthase" evidence="14">
    <location>
        <begin position="240"/>
        <end position="399"/>
    </location>
</feature>
<feature type="binding site" evidence="14">
    <location>
        <begin position="294"/>
        <end position="296"/>
    </location>
    <ligand>
        <name>4-CDP-2-C-methyl-D-erythritol 2-phosphate</name>
        <dbReference type="ChEBI" id="CHEBI:57919"/>
    </ligand>
</feature>
<comment type="pathway">
    <text evidence="4 14">Isoprenoid biosynthesis; isopentenyl diphosphate biosynthesis via DXP pathway; isopentenyl diphosphate from 1-deoxy-D-xylulose 5-phosphate: step 4/6.</text>
</comment>
<feature type="binding site" evidence="14">
    <location>
        <position position="280"/>
    </location>
    <ligand>
        <name>a divalent metal cation</name>
        <dbReference type="ChEBI" id="CHEBI:60240"/>
    </ligand>
</feature>
<name>A0A2T4Z5A5_9HYPH</name>
<dbReference type="PROSITE" id="PS01350">
    <property type="entry name" value="ISPF"/>
    <property type="match status" value="1"/>
</dbReference>
<feature type="binding site" evidence="14">
    <location>
        <position position="246"/>
    </location>
    <ligand>
        <name>a divalent metal cation</name>
        <dbReference type="ChEBI" id="CHEBI:60240"/>
    </ligand>
</feature>
<evidence type="ECO:0000256" key="12">
    <source>
        <dbReference type="ARBA" id="ARBA00023239"/>
    </source>
</evidence>
<feature type="site" description="Transition state stabilizer" evidence="14">
    <location>
        <position position="371"/>
    </location>
</feature>
<dbReference type="OrthoDB" id="9804336at2"/>
<dbReference type="InterPro" id="IPR029044">
    <property type="entry name" value="Nucleotide-diphossugar_trans"/>
</dbReference>
<comment type="function">
    <text evidence="14">Bifunctional enzyme that catalyzes the formation of 4-diphosphocytidyl-2-C-methyl-D-erythritol from CTP and 2-C-methyl-D-erythritol 4-phosphate (MEP) (IspD), and catalyzes the conversion of 4-diphosphocytidyl-2-C-methyl-D-erythritol 2-phosphate (CDP-ME2P) to 2-C-methyl-D-erythritol 2,4-cyclodiphosphate (ME-CPP) with a corresponding release of cytidine 5-monophosphate (CMP) (IspF).</text>
</comment>
<keyword evidence="8 14" id="KW-0808">Transferase</keyword>
<evidence type="ECO:0000256" key="7">
    <source>
        <dbReference type="ARBA" id="ARBA00009789"/>
    </source>
</evidence>
<evidence type="ECO:0000256" key="3">
    <source>
        <dbReference type="ARBA" id="ARBA00001968"/>
    </source>
</evidence>